<accession>A0ABR1C9A6</accession>
<dbReference type="EMBL" id="JAVFWL010000002">
    <property type="protein sequence ID" value="KAK6735082.1"/>
    <property type="molecule type" value="Genomic_DNA"/>
</dbReference>
<dbReference type="Proteomes" id="UP001303046">
    <property type="component" value="Unassembled WGS sequence"/>
</dbReference>
<evidence type="ECO:0000313" key="3">
    <source>
        <dbReference type="Proteomes" id="UP001303046"/>
    </source>
</evidence>
<organism evidence="2 3">
    <name type="scientific">Necator americanus</name>
    <name type="common">Human hookworm</name>
    <dbReference type="NCBI Taxonomy" id="51031"/>
    <lineage>
        <taxon>Eukaryota</taxon>
        <taxon>Metazoa</taxon>
        <taxon>Ecdysozoa</taxon>
        <taxon>Nematoda</taxon>
        <taxon>Chromadorea</taxon>
        <taxon>Rhabditida</taxon>
        <taxon>Rhabditina</taxon>
        <taxon>Rhabditomorpha</taxon>
        <taxon>Strongyloidea</taxon>
        <taxon>Ancylostomatidae</taxon>
        <taxon>Bunostominae</taxon>
        <taxon>Necator</taxon>
    </lineage>
</organism>
<keyword evidence="1" id="KW-1133">Transmembrane helix</keyword>
<feature type="transmembrane region" description="Helical" evidence="1">
    <location>
        <begin position="40"/>
        <end position="61"/>
    </location>
</feature>
<keyword evidence="3" id="KW-1185">Reference proteome</keyword>
<reference evidence="2 3" key="1">
    <citation type="submission" date="2023-08" db="EMBL/GenBank/DDBJ databases">
        <title>A Necator americanus chromosomal reference genome.</title>
        <authorList>
            <person name="Ilik V."/>
            <person name="Petrzelkova K.J."/>
            <person name="Pardy F."/>
            <person name="Fuh T."/>
            <person name="Niatou-Singa F.S."/>
            <person name="Gouil Q."/>
            <person name="Baker L."/>
            <person name="Ritchie M.E."/>
            <person name="Jex A.R."/>
            <person name="Gazzola D."/>
            <person name="Li H."/>
            <person name="Toshio Fujiwara R."/>
            <person name="Zhan B."/>
            <person name="Aroian R.V."/>
            <person name="Pafco B."/>
            <person name="Schwarz E.M."/>
        </authorList>
    </citation>
    <scope>NUCLEOTIDE SEQUENCE [LARGE SCALE GENOMIC DNA]</scope>
    <source>
        <strain evidence="2 3">Aroian</strain>
        <tissue evidence="2">Whole animal</tissue>
    </source>
</reference>
<name>A0ABR1C9A6_NECAM</name>
<comment type="caution">
    <text evidence="2">The sequence shown here is derived from an EMBL/GenBank/DDBJ whole genome shotgun (WGS) entry which is preliminary data.</text>
</comment>
<gene>
    <name evidence="2" type="primary">Necator_chrII.g6133</name>
    <name evidence="2" type="ORF">RB195_018340</name>
</gene>
<evidence type="ECO:0008006" key="4">
    <source>
        <dbReference type="Google" id="ProtNLM"/>
    </source>
</evidence>
<protein>
    <recommendedName>
        <fullName evidence="4">Bestrophin homolog</fullName>
    </recommendedName>
</protein>
<keyword evidence="1" id="KW-0812">Transmembrane</keyword>
<proteinExistence type="predicted"/>
<sequence>MAIALEATKRQWNRTFLESLKLSLYAETEIVEKILLRIQFMFRGIALFLWFSKAIPAYAIYMISIDVELTCVNRADDM</sequence>
<evidence type="ECO:0000313" key="2">
    <source>
        <dbReference type="EMBL" id="KAK6735082.1"/>
    </source>
</evidence>
<evidence type="ECO:0000256" key="1">
    <source>
        <dbReference type="SAM" id="Phobius"/>
    </source>
</evidence>
<keyword evidence="1" id="KW-0472">Membrane</keyword>